<dbReference type="GO" id="GO:0008610">
    <property type="term" value="P:lipid biosynthetic process"/>
    <property type="evidence" value="ECO:0007669"/>
    <property type="project" value="InterPro"/>
</dbReference>
<evidence type="ECO:0000313" key="7">
    <source>
        <dbReference type="EMBL" id="BBB33246.1"/>
    </source>
</evidence>
<dbReference type="GO" id="GO:0032259">
    <property type="term" value="P:methylation"/>
    <property type="evidence" value="ECO:0007669"/>
    <property type="project" value="UniProtKB-KW"/>
</dbReference>
<keyword evidence="8" id="KW-1185">Reference proteome</keyword>
<keyword evidence="5" id="KW-0443">Lipid metabolism</keyword>
<dbReference type="Pfam" id="PF25371">
    <property type="entry name" value="DUF7884"/>
    <property type="match status" value="1"/>
</dbReference>
<gene>
    <name evidence="7" type="primary">cfa</name>
    <name evidence="7" type="ORF">TTHT_1781</name>
</gene>
<evidence type="ECO:0000256" key="4">
    <source>
        <dbReference type="ARBA" id="ARBA00022691"/>
    </source>
</evidence>
<dbReference type="AlphaFoldDB" id="A0A7R6PQ38"/>
<keyword evidence="4" id="KW-0949">S-adenosyl-L-methionine</keyword>
<dbReference type="Proteomes" id="UP000595564">
    <property type="component" value="Chromosome"/>
</dbReference>
<dbReference type="CDD" id="cd02440">
    <property type="entry name" value="AdoMet_MTases"/>
    <property type="match status" value="1"/>
</dbReference>
<name>A0A7R6PQ38_9BACT</name>
<dbReference type="KEGG" id="thyd:TTHT_1781"/>
<dbReference type="SUPFAM" id="SSF53335">
    <property type="entry name" value="S-adenosyl-L-methionine-dependent methyltransferases"/>
    <property type="match status" value="1"/>
</dbReference>
<organism evidence="7 8">
    <name type="scientific">Thermotomaculum hydrothermale</name>
    <dbReference type="NCBI Taxonomy" id="981385"/>
    <lineage>
        <taxon>Bacteria</taxon>
        <taxon>Pseudomonadati</taxon>
        <taxon>Acidobacteriota</taxon>
        <taxon>Holophagae</taxon>
        <taxon>Thermotomaculales</taxon>
        <taxon>Thermotomaculaceae</taxon>
        <taxon>Thermotomaculum</taxon>
    </lineage>
</organism>
<comment type="similarity">
    <text evidence="1">Belongs to the CFA/CMAS family.</text>
</comment>
<evidence type="ECO:0000256" key="5">
    <source>
        <dbReference type="ARBA" id="ARBA00023098"/>
    </source>
</evidence>
<protein>
    <submittedName>
        <fullName evidence="7">Cfa cyclopropane-fatty-acyl-phospholipid synthase</fullName>
        <ecNumber evidence="7">2.1.1.79</ecNumber>
    </submittedName>
</protein>
<evidence type="ECO:0000259" key="6">
    <source>
        <dbReference type="Pfam" id="PF25371"/>
    </source>
</evidence>
<dbReference type="EMBL" id="AP017470">
    <property type="protein sequence ID" value="BBB33246.1"/>
    <property type="molecule type" value="Genomic_DNA"/>
</dbReference>
<dbReference type="PIRSF" id="PIRSF003085">
    <property type="entry name" value="CMAS"/>
    <property type="match status" value="1"/>
</dbReference>
<accession>A0A7R6PQ38</accession>
<reference evidence="7 8" key="1">
    <citation type="journal article" date="2012" name="Extremophiles">
        <title>Thermotomaculum hydrothermale gen. nov., sp. nov., a novel heterotrophic thermophile within the phylum Acidobacteria from a deep-sea hydrothermal vent chimney in the Southern Okinawa Trough.</title>
        <authorList>
            <person name="Izumi H."/>
            <person name="Nunoura T."/>
            <person name="Miyazaki M."/>
            <person name="Mino S."/>
            <person name="Toki T."/>
            <person name="Takai K."/>
            <person name="Sako Y."/>
            <person name="Sawabe T."/>
            <person name="Nakagawa S."/>
        </authorList>
    </citation>
    <scope>NUCLEOTIDE SEQUENCE [LARGE SCALE GENOMIC DNA]</scope>
    <source>
        <strain evidence="7 8">AC55</strain>
    </source>
</reference>
<keyword evidence="2 7" id="KW-0489">Methyltransferase</keyword>
<dbReference type="PANTHER" id="PTHR43667">
    <property type="entry name" value="CYCLOPROPANE-FATTY-ACYL-PHOSPHOLIPID SYNTHASE"/>
    <property type="match status" value="1"/>
</dbReference>
<evidence type="ECO:0000256" key="1">
    <source>
        <dbReference type="ARBA" id="ARBA00010815"/>
    </source>
</evidence>
<dbReference type="PANTHER" id="PTHR43667:SF1">
    <property type="entry name" value="CYCLOPROPANE-FATTY-ACYL-PHOSPHOLIPID SYNTHASE"/>
    <property type="match status" value="1"/>
</dbReference>
<feature type="domain" description="DUF7884" evidence="6">
    <location>
        <begin position="16"/>
        <end position="87"/>
    </location>
</feature>
<dbReference type="InterPro" id="IPR057206">
    <property type="entry name" value="DUF7884"/>
</dbReference>
<dbReference type="Gene3D" id="3.40.50.150">
    <property type="entry name" value="Vaccinia Virus protein VP39"/>
    <property type="match status" value="1"/>
</dbReference>
<dbReference type="EC" id="2.1.1.79" evidence="7"/>
<sequence length="422" mass="49310">MEGKNGEYISIAKDFLAKLLGEFDKKPVFVLWNGEEVFGDLKDTIIKINFPWSLREMFIDASELSLAESYVYGDIDIEGNIYGIFPMAEYLVEKKLSLLEKASLFNLLRKLPKRDKPYSKIRAKLKGEKHSKERDAQAISYHYDVSNEFYKIFLDKNLQYSCAYFQTGEEDINTAQIQKMDYICKKLYLKEGERLLDIGAGWGGLIIYAAKNYGVYAKGITLSKNQYEFANEWIKREGLEDRVKMEFRDYRDLDENDKFDKIVSVGMFEHVGEKNYSIYMKHAYNLLKEGGLFLNHGITINKVDFGKPRSEFIQKYVFPDGELLPISLISVFSEDAGFEIRDIEQLREHYSRTTALWVKNLEENAEKCIREAGKERYRVWRLYLAASSYQFAIGKIGLYQTLLVKPEKGRANLPWTRKAWYY</sequence>
<dbReference type="InterPro" id="IPR003333">
    <property type="entry name" value="CMAS"/>
</dbReference>
<dbReference type="RefSeq" id="WP_201327551.1">
    <property type="nucleotide sequence ID" value="NZ_AP017470.1"/>
</dbReference>
<evidence type="ECO:0000256" key="2">
    <source>
        <dbReference type="ARBA" id="ARBA00022603"/>
    </source>
</evidence>
<dbReference type="InterPro" id="IPR050723">
    <property type="entry name" value="CFA/CMAS"/>
</dbReference>
<dbReference type="InterPro" id="IPR029063">
    <property type="entry name" value="SAM-dependent_MTases_sf"/>
</dbReference>
<evidence type="ECO:0000313" key="8">
    <source>
        <dbReference type="Proteomes" id="UP000595564"/>
    </source>
</evidence>
<keyword evidence="3 7" id="KW-0808">Transferase</keyword>
<dbReference type="GO" id="GO:0008825">
    <property type="term" value="F:cyclopropane-fatty-acyl-phospholipid synthase activity"/>
    <property type="evidence" value="ECO:0007669"/>
    <property type="project" value="UniProtKB-EC"/>
</dbReference>
<proteinExistence type="inferred from homology"/>
<dbReference type="Pfam" id="PF02353">
    <property type="entry name" value="CMAS"/>
    <property type="match status" value="1"/>
</dbReference>
<evidence type="ECO:0000256" key="3">
    <source>
        <dbReference type="ARBA" id="ARBA00022679"/>
    </source>
</evidence>